<sequence length="79" mass="9552">MNKERNNKVRTALKEYLLLYDEPSLKVISKKAGLNYNRLTRWMNHKEEYADKSLRLIINYIKRTESKQKQLRVIIKKVS</sequence>
<keyword evidence="2" id="KW-1185">Reference proteome</keyword>
<gene>
    <name evidence="1" type="ORF">ACFSX4_01955</name>
</gene>
<evidence type="ECO:0000313" key="2">
    <source>
        <dbReference type="Proteomes" id="UP001597519"/>
    </source>
</evidence>
<dbReference type="EMBL" id="JBHUOQ010000001">
    <property type="protein sequence ID" value="MFD2829212.1"/>
    <property type="molecule type" value="Genomic_DNA"/>
</dbReference>
<name>A0ABW5WRS6_9STAP</name>
<proteinExistence type="predicted"/>
<comment type="caution">
    <text evidence="1">The sequence shown here is derived from an EMBL/GenBank/DDBJ whole genome shotgun (WGS) entry which is preliminary data.</text>
</comment>
<evidence type="ECO:0008006" key="3">
    <source>
        <dbReference type="Google" id="ProtNLM"/>
    </source>
</evidence>
<dbReference type="RefSeq" id="WP_377771014.1">
    <property type="nucleotide sequence ID" value="NZ_JBHUOQ010000001.1"/>
</dbReference>
<reference evidence="2" key="1">
    <citation type="journal article" date="2019" name="Int. J. Syst. Evol. Microbiol.">
        <title>The Global Catalogue of Microorganisms (GCM) 10K type strain sequencing project: providing services to taxonomists for standard genome sequencing and annotation.</title>
        <authorList>
            <consortium name="The Broad Institute Genomics Platform"/>
            <consortium name="The Broad Institute Genome Sequencing Center for Infectious Disease"/>
            <person name="Wu L."/>
            <person name="Ma J."/>
        </authorList>
    </citation>
    <scope>NUCLEOTIDE SEQUENCE [LARGE SCALE GENOMIC DNA]</scope>
    <source>
        <strain evidence="2">KCTC 33575</strain>
    </source>
</reference>
<evidence type="ECO:0000313" key="1">
    <source>
        <dbReference type="EMBL" id="MFD2829212.1"/>
    </source>
</evidence>
<protein>
    <recommendedName>
        <fullName evidence="3">Transposase</fullName>
    </recommendedName>
</protein>
<accession>A0ABW5WRS6</accession>
<organism evidence="1 2">
    <name type="scientific">Corticicoccus populi</name>
    <dbReference type="NCBI Taxonomy" id="1812821"/>
    <lineage>
        <taxon>Bacteria</taxon>
        <taxon>Bacillati</taxon>
        <taxon>Bacillota</taxon>
        <taxon>Bacilli</taxon>
        <taxon>Bacillales</taxon>
        <taxon>Staphylococcaceae</taxon>
        <taxon>Corticicoccus</taxon>
    </lineage>
</organism>
<dbReference type="Proteomes" id="UP001597519">
    <property type="component" value="Unassembled WGS sequence"/>
</dbReference>